<dbReference type="CDD" id="cd17319">
    <property type="entry name" value="MFS_ExuT_GudP_like"/>
    <property type="match status" value="1"/>
</dbReference>
<dbReference type="PATRIC" id="fig|1002364.3.peg.4375"/>
<evidence type="ECO:0000256" key="1">
    <source>
        <dbReference type="ARBA" id="ARBA00004651"/>
    </source>
</evidence>
<proteinExistence type="predicted"/>
<feature type="transmembrane region" description="Helical" evidence="6">
    <location>
        <begin position="108"/>
        <end position="126"/>
    </location>
</feature>
<dbReference type="InterPro" id="IPR036259">
    <property type="entry name" value="MFS_trans_sf"/>
</dbReference>
<feature type="transmembrane region" description="Helical" evidence="6">
    <location>
        <begin position="168"/>
        <end position="188"/>
    </location>
</feature>
<feature type="transmembrane region" description="Helical" evidence="6">
    <location>
        <begin position="404"/>
        <end position="423"/>
    </location>
</feature>
<dbReference type="EMBL" id="AGCI01000118">
    <property type="protein sequence ID" value="EHM37407.1"/>
    <property type="molecule type" value="Genomic_DNA"/>
</dbReference>
<dbReference type="GO" id="GO:0005886">
    <property type="term" value="C:plasma membrane"/>
    <property type="evidence" value="ECO:0007669"/>
    <property type="project" value="UniProtKB-SubCell"/>
</dbReference>
<feature type="domain" description="Major facilitator superfamily (MFS) profile" evidence="7">
    <location>
        <begin position="42"/>
        <end position="427"/>
    </location>
</feature>
<name>G9YE20_HAFAL</name>
<protein>
    <submittedName>
        <fullName evidence="8">Transporter, major facilitator family protein</fullName>
    </submittedName>
</protein>
<evidence type="ECO:0000256" key="5">
    <source>
        <dbReference type="ARBA" id="ARBA00023136"/>
    </source>
</evidence>
<dbReference type="HOGENOM" id="CLU_001265_5_1_6"/>
<evidence type="ECO:0000259" key="7">
    <source>
        <dbReference type="PROSITE" id="PS50850"/>
    </source>
</evidence>
<feature type="transmembrane region" description="Helical" evidence="6">
    <location>
        <begin position="338"/>
        <end position="361"/>
    </location>
</feature>
<dbReference type="Proteomes" id="UP000005959">
    <property type="component" value="Unassembled WGS sequence"/>
</dbReference>
<evidence type="ECO:0000313" key="9">
    <source>
        <dbReference type="Proteomes" id="UP000005959"/>
    </source>
</evidence>
<evidence type="ECO:0000256" key="4">
    <source>
        <dbReference type="ARBA" id="ARBA00022989"/>
    </source>
</evidence>
<evidence type="ECO:0000256" key="2">
    <source>
        <dbReference type="ARBA" id="ARBA00022475"/>
    </source>
</evidence>
<keyword evidence="4 6" id="KW-1133">Transmembrane helix</keyword>
<evidence type="ECO:0000256" key="6">
    <source>
        <dbReference type="SAM" id="Phobius"/>
    </source>
</evidence>
<accession>G9YE20</accession>
<dbReference type="Gene3D" id="1.20.1250.20">
    <property type="entry name" value="MFS general substrate transporter like domains"/>
    <property type="match status" value="2"/>
</dbReference>
<dbReference type="InterPro" id="IPR050189">
    <property type="entry name" value="MFS_Efflux_Transporters"/>
</dbReference>
<sequence>MSRTANDPNARSAGYSGEYLMSQSIEHAGSPQKTGIPAWWVTVFLFWLGWIFMYADRTVLNPVMGELQKEFGLNGTQLGILNSVFYFSYALLQVPAGILGDKIGKKKVLVPGFLLFGIFTAVTGWAKTWTTLLFSRVVTGAGEGTYYGPQYGLSSEQIPKKYRSLGSAIINSGMAFGIALGLMSSSWLVYDQGHSWRMPFYAMAVPSILTGLAIWFFVKEKKRSAVTADGVAVKKGKFSDLLKNRNLLLVYLMVFCSLFGFFVILTWLPYYLQSERGIPDSATGFISSLVAWISIPGALLFSTISDRLGKRKPLILILVPLAILSMLSIVWMPTMGGVIAALCIYGLVGKLALDPVLVALVADSVDENNYSTAFGLFNFIGMSSSILAPIIAGAARDLTGSLASSFYVSAALLVIGLCGMLFLKEKK</sequence>
<dbReference type="PROSITE" id="PS50850">
    <property type="entry name" value="MFS"/>
    <property type="match status" value="1"/>
</dbReference>
<feature type="transmembrane region" description="Helical" evidence="6">
    <location>
        <begin position="282"/>
        <end position="302"/>
    </location>
</feature>
<feature type="transmembrane region" description="Helical" evidence="6">
    <location>
        <begin position="314"/>
        <end position="332"/>
    </location>
</feature>
<dbReference type="Pfam" id="PF07690">
    <property type="entry name" value="MFS_1"/>
    <property type="match status" value="1"/>
</dbReference>
<feature type="transmembrane region" description="Helical" evidence="6">
    <location>
        <begin position="373"/>
        <end position="392"/>
    </location>
</feature>
<feature type="transmembrane region" description="Helical" evidence="6">
    <location>
        <begin position="200"/>
        <end position="218"/>
    </location>
</feature>
<dbReference type="GO" id="GO:0022857">
    <property type="term" value="F:transmembrane transporter activity"/>
    <property type="evidence" value="ECO:0007669"/>
    <property type="project" value="InterPro"/>
</dbReference>
<keyword evidence="5 6" id="KW-0472">Membrane</keyword>
<dbReference type="PANTHER" id="PTHR43124:SF3">
    <property type="entry name" value="CHLORAMPHENICOL EFFLUX PUMP RV0191"/>
    <property type="match status" value="1"/>
</dbReference>
<gene>
    <name evidence="8" type="ORF">HMPREF0454_04868</name>
</gene>
<feature type="transmembrane region" description="Helical" evidence="6">
    <location>
        <begin position="76"/>
        <end position="96"/>
    </location>
</feature>
<evidence type="ECO:0000313" key="8">
    <source>
        <dbReference type="EMBL" id="EHM37407.1"/>
    </source>
</evidence>
<feature type="transmembrane region" description="Helical" evidence="6">
    <location>
        <begin position="36"/>
        <end position="55"/>
    </location>
</feature>
<comment type="caution">
    <text evidence="8">The sequence shown here is derived from an EMBL/GenBank/DDBJ whole genome shotgun (WGS) entry which is preliminary data.</text>
</comment>
<keyword evidence="2" id="KW-1003">Cell membrane</keyword>
<reference evidence="8 9" key="1">
    <citation type="submission" date="2011-08" db="EMBL/GenBank/DDBJ databases">
        <authorList>
            <person name="Weinstock G."/>
            <person name="Sodergren E."/>
            <person name="Clifton S."/>
            <person name="Fulton L."/>
            <person name="Fulton B."/>
            <person name="Courtney L."/>
            <person name="Fronick C."/>
            <person name="Harrison M."/>
            <person name="Strong C."/>
            <person name="Farmer C."/>
            <person name="Delahaunty K."/>
            <person name="Markovic C."/>
            <person name="Hall O."/>
            <person name="Minx P."/>
            <person name="Tomlinson C."/>
            <person name="Mitreva M."/>
            <person name="Hou S."/>
            <person name="Chen J."/>
            <person name="Wollam A."/>
            <person name="Pepin K.H."/>
            <person name="Johnson M."/>
            <person name="Bhonagiri V."/>
            <person name="Zhang X."/>
            <person name="Suruliraj S."/>
            <person name="Warren W."/>
            <person name="Chinwalla A."/>
            <person name="Mardis E.R."/>
            <person name="Wilson R.K."/>
        </authorList>
    </citation>
    <scope>NUCLEOTIDE SEQUENCE [LARGE SCALE GENOMIC DNA]</scope>
    <source>
        <strain evidence="8 9">ATCC 51873</strain>
    </source>
</reference>
<dbReference type="PANTHER" id="PTHR43124">
    <property type="entry name" value="PURINE EFFLUX PUMP PBUE"/>
    <property type="match status" value="1"/>
</dbReference>
<evidence type="ECO:0000256" key="3">
    <source>
        <dbReference type="ARBA" id="ARBA00022692"/>
    </source>
</evidence>
<dbReference type="InterPro" id="IPR011701">
    <property type="entry name" value="MFS"/>
</dbReference>
<keyword evidence="3 6" id="KW-0812">Transmembrane</keyword>
<dbReference type="InterPro" id="IPR005829">
    <property type="entry name" value="Sugar_transporter_CS"/>
</dbReference>
<dbReference type="InterPro" id="IPR020846">
    <property type="entry name" value="MFS_dom"/>
</dbReference>
<comment type="subcellular location">
    <subcellularLocation>
        <location evidence="1">Cell membrane</location>
        <topology evidence="1">Multi-pass membrane protein</topology>
    </subcellularLocation>
</comment>
<organism evidence="8 9">
    <name type="scientific">Hafnia alvei ATCC 51873</name>
    <dbReference type="NCBI Taxonomy" id="1002364"/>
    <lineage>
        <taxon>Bacteria</taxon>
        <taxon>Pseudomonadati</taxon>
        <taxon>Pseudomonadota</taxon>
        <taxon>Gammaproteobacteria</taxon>
        <taxon>Enterobacterales</taxon>
        <taxon>Hafniaceae</taxon>
        <taxon>Hafnia</taxon>
    </lineage>
</organism>
<feature type="transmembrane region" description="Helical" evidence="6">
    <location>
        <begin position="247"/>
        <end position="270"/>
    </location>
</feature>
<dbReference type="SUPFAM" id="SSF103473">
    <property type="entry name" value="MFS general substrate transporter"/>
    <property type="match status" value="1"/>
</dbReference>
<dbReference type="AlphaFoldDB" id="G9YE20"/>
<dbReference type="PROSITE" id="PS00217">
    <property type="entry name" value="SUGAR_TRANSPORT_2"/>
    <property type="match status" value="1"/>
</dbReference>